<gene>
    <name evidence="2" type="ORF">DW674_06175</name>
</gene>
<evidence type="ECO:0000256" key="1">
    <source>
        <dbReference type="SAM" id="Phobius"/>
    </source>
</evidence>
<dbReference type="AlphaFoldDB" id="A0A414NX23"/>
<comment type="caution">
    <text evidence="2">The sequence shown here is derived from an EMBL/GenBank/DDBJ whole genome shotgun (WGS) entry which is preliminary data.</text>
</comment>
<keyword evidence="1" id="KW-0472">Membrane</keyword>
<evidence type="ECO:0000313" key="3">
    <source>
        <dbReference type="Proteomes" id="UP000283442"/>
    </source>
</evidence>
<name>A0A414NX23_9FIRM</name>
<organism evidence="2 3">
    <name type="scientific">Mitsuokella multacida</name>
    <dbReference type="NCBI Taxonomy" id="52226"/>
    <lineage>
        <taxon>Bacteria</taxon>
        <taxon>Bacillati</taxon>
        <taxon>Bacillota</taxon>
        <taxon>Negativicutes</taxon>
        <taxon>Selenomonadales</taxon>
        <taxon>Selenomonadaceae</taxon>
        <taxon>Mitsuokella</taxon>
    </lineage>
</organism>
<sequence length="198" mass="21489">MWKKKGQGIVEYALILAFVVGIGGVLFANGNLADSIRSVFSNVNIQLDPATTPQDIIERLRQGRYDGLAKDELKRDKNKTLIITSDSAEGQALAQKLNIQPQSGDAWFARIQTDGTTVFSYYSAAANGGMTYDTLKAEYQNHPTVRIAEGLFNSMGKSTIQQGTAAGQTYWGNVKGYVGKSPNGNGIIIDPTPIDRIK</sequence>
<dbReference type="Proteomes" id="UP000283442">
    <property type="component" value="Unassembled WGS sequence"/>
</dbReference>
<reference evidence="2 3" key="1">
    <citation type="submission" date="2018-08" db="EMBL/GenBank/DDBJ databases">
        <title>A genome reference for cultivated species of the human gut microbiota.</title>
        <authorList>
            <person name="Zou Y."/>
            <person name="Xue W."/>
            <person name="Luo G."/>
        </authorList>
    </citation>
    <scope>NUCLEOTIDE SEQUENCE [LARGE SCALE GENOMIC DNA]</scope>
    <source>
        <strain evidence="2 3">AM25-21AC</strain>
    </source>
</reference>
<dbReference type="RefSeq" id="WP_118175989.1">
    <property type="nucleotide sequence ID" value="NZ_CAUEAC010000001.1"/>
</dbReference>
<keyword evidence="1" id="KW-1133">Transmembrane helix</keyword>
<dbReference type="OrthoDB" id="1669658at2"/>
<evidence type="ECO:0000313" key="2">
    <source>
        <dbReference type="EMBL" id="RHF51805.1"/>
    </source>
</evidence>
<keyword evidence="1" id="KW-0812">Transmembrane</keyword>
<feature type="transmembrane region" description="Helical" evidence="1">
    <location>
        <begin position="12"/>
        <end position="32"/>
    </location>
</feature>
<dbReference type="EMBL" id="QRHE01000005">
    <property type="protein sequence ID" value="RHF51805.1"/>
    <property type="molecule type" value="Genomic_DNA"/>
</dbReference>
<protein>
    <submittedName>
        <fullName evidence="2">Uncharacterized protein</fullName>
    </submittedName>
</protein>
<accession>A0A414NX23</accession>
<proteinExistence type="predicted"/>